<reference evidence="1 2" key="1">
    <citation type="journal article" date="2013" name="PLoS ONE">
        <title>Assembly-driven community genomics of a hypersaline microbial ecosystem.</title>
        <authorList>
            <person name="Podell S."/>
            <person name="Ugalde J.A."/>
            <person name="Narasingarao P."/>
            <person name="Banfield J.F."/>
            <person name="Heidelberg K.B."/>
            <person name="Allen E.E."/>
        </authorList>
    </citation>
    <scope>NUCLEOTIDE SEQUENCE [LARGE SCALE GENOMIC DNA]</scope>
    <source>
        <strain evidence="2">J07HQW1</strain>
    </source>
</reference>
<proteinExistence type="predicted"/>
<dbReference type="EMBL" id="KE356560">
    <property type="protein sequence ID" value="ERG92389.1"/>
    <property type="molecule type" value="Genomic_DNA"/>
</dbReference>
<dbReference type="HOGENOM" id="CLU_2949248_0_0_2"/>
<accession>U1MQS5</accession>
<dbReference type="STRING" id="1238424.J07HQW1_02432"/>
<evidence type="ECO:0000313" key="1">
    <source>
        <dbReference type="EMBL" id="ERG92389.1"/>
    </source>
</evidence>
<dbReference type="AlphaFoldDB" id="U1MQS5"/>
<sequence>MSECDICGKPYTNQDVFFPSDVKKITEKEITEKNVCISCLSEIYDKEPMTIDDILTPKL</sequence>
<gene>
    <name evidence="1" type="ORF">J07HQW1_02432</name>
</gene>
<evidence type="ECO:0000313" key="2">
    <source>
        <dbReference type="Proteomes" id="UP000030649"/>
    </source>
</evidence>
<protein>
    <submittedName>
        <fullName evidence="1">Uncharacterized protein</fullName>
    </submittedName>
</protein>
<organism evidence="1 2">
    <name type="scientific">Haloquadratum walsbyi J07HQW1</name>
    <dbReference type="NCBI Taxonomy" id="1238424"/>
    <lineage>
        <taxon>Archaea</taxon>
        <taxon>Methanobacteriati</taxon>
        <taxon>Methanobacteriota</taxon>
        <taxon>Stenosarchaea group</taxon>
        <taxon>Halobacteria</taxon>
        <taxon>Halobacteriales</taxon>
        <taxon>Haloferacaceae</taxon>
        <taxon>Haloquadratum</taxon>
    </lineage>
</organism>
<name>U1MQS5_9EURY</name>
<dbReference type="Proteomes" id="UP000030649">
    <property type="component" value="Unassembled WGS sequence"/>
</dbReference>